<keyword evidence="2" id="KW-1185">Reference proteome</keyword>
<organism evidence="1 2">
    <name type="scientific">Choiromyces venosus 120613-1</name>
    <dbReference type="NCBI Taxonomy" id="1336337"/>
    <lineage>
        <taxon>Eukaryota</taxon>
        <taxon>Fungi</taxon>
        <taxon>Dikarya</taxon>
        <taxon>Ascomycota</taxon>
        <taxon>Pezizomycotina</taxon>
        <taxon>Pezizomycetes</taxon>
        <taxon>Pezizales</taxon>
        <taxon>Tuberaceae</taxon>
        <taxon>Choiromyces</taxon>
    </lineage>
</organism>
<accession>A0A3N4JS20</accession>
<evidence type="ECO:0000313" key="2">
    <source>
        <dbReference type="Proteomes" id="UP000276215"/>
    </source>
</evidence>
<dbReference type="Proteomes" id="UP000276215">
    <property type="component" value="Unassembled WGS sequence"/>
</dbReference>
<name>A0A3N4JS20_9PEZI</name>
<dbReference type="EMBL" id="ML120413">
    <property type="protein sequence ID" value="RPA96554.1"/>
    <property type="molecule type" value="Genomic_DNA"/>
</dbReference>
<dbReference type="STRING" id="1336337.A0A3N4JS20"/>
<proteinExistence type="predicted"/>
<feature type="non-terminal residue" evidence="1">
    <location>
        <position position="1"/>
    </location>
</feature>
<sequence length="85" mass="9750">IHLPLETEGYDIYCGTSIQVRNEPWIPQLISHSVSDRENSFHNGIYNHDWKCIISGIFIPEIFIQANNCTALKAVQIFPPEHESL</sequence>
<protein>
    <submittedName>
        <fullName evidence="1">Uncharacterized protein</fullName>
    </submittedName>
</protein>
<gene>
    <name evidence="1" type="ORF">L873DRAFT_1694020</name>
</gene>
<reference evidence="1 2" key="1">
    <citation type="journal article" date="2018" name="Nat. Ecol. Evol.">
        <title>Pezizomycetes genomes reveal the molecular basis of ectomycorrhizal truffle lifestyle.</title>
        <authorList>
            <person name="Murat C."/>
            <person name="Payen T."/>
            <person name="Noel B."/>
            <person name="Kuo A."/>
            <person name="Morin E."/>
            <person name="Chen J."/>
            <person name="Kohler A."/>
            <person name="Krizsan K."/>
            <person name="Balestrini R."/>
            <person name="Da Silva C."/>
            <person name="Montanini B."/>
            <person name="Hainaut M."/>
            <person name="Levati E."/>
            <person name="Barry K.W."/>
            <person name="Belfiori B."/>
            <person name="Cichocki N."/>
            <person name="Clum A."/>
            <person name="Dockter R.B."/>
            <person name="Fauchery L."/>
            <person name="Guy J."/>
            <person name="Iotti M."/>
            <person name="Le Tacon F."/>
            <person name="Lindquist E.A."/>
            <person name="Lipzen A."/>
            <person name="Malagnac F."/>
            <person name="Mello A."/>
            <person name="Molinier V."/>
            <person name="Miyauchi S."/>
            <person name="Poulain J."/>
            <person name="Riccioni C."/>
            <person name="Rubini A."/>
            <person name="Sitrit Y."/>
            <person name="Splivallo R."/>
            <person name="Traeger S."/>
            <person name="Wang M."/>
            <person name="Zifcakova L."/>
            <person name="Wipf D."/>
            <person name="Zambonelli A."/>
            <person name="Paolocci F."/>
            <person name="Nowrousian M."/>
            <person name="Ottonello S."/>
            <person name="Baldrian P."/>
            <person name="Spatafora J.W."/>
            <person name="Henrissat B."/>
            <person name="Nagy L.G."/>
            <person name="Aury J.M."/>
            <person name="Wincker P."/>
            <person name="Grigoriev I.V."/>
            <person name="Bonfante P."/>
            <person name="Martin F.M."/>
        </authorList>
    </citation>
    <scope>NUCLEOTIDE SEQUENCE [LARGE SCALE GENOMIC DNA]</scope>
    <source>
        <strain evidence="1 2">120613-1</strain>
    </source>
</reference>
<dbReference type="AlphaFoldDB" id="A0A3N4JS20"/>
<evidence type="ECO:0000313" key="1">
    <source>
        <dbReference type="EMBL" id="RPA96554.1"/>
    </source>
</evidence>